<organism evidence="11 12">
    <name type="scientific">Hevea brasiliensis</name>
    <name type="common">Para rubber tree</name>
    <name type="synonym">Siphonia brasiliensis</name>
    <dbReference type="NCBI Taxonomy" id="3981"/>
    <lineage>
        <taxon>Eukaryota</taxon>
        <taxon>Viridiplantae</taxon>
        <taxon>Streptophyta</taxon>
        <taxon>Embryophyta</taxon>
        <taxon>Tracheophyta</taxon>
        <taxon>Spermatophyta</taxon>
        <taxon>Magnoliopsida</taxon>
        <taxon>eudicotyledons</taxon>
        <taxon>Gunneridae</taxon>
        <taxon>Pentapetalae</taxon>
        <taxon>rosids</taxon>
        <taxon>fabids</taxon>
        <taxon>Malpighiales</taxon>
        <taxon>Euphorbiaceae</taxon>
        <taxon>Crotonoideae</taxon>
        <taxon>Micrandreae</taxon>
        <taxon>Hevea</taxon>
    </lineage>
</organism>
<evidence type="ECO:0000313" key="12">
    <source>
        <dbReference type="Proteomes" id="UP000467840"/>
    </source>
</evidence>
<gene>
    <name evidence="11" type="ORF">GH714_015696</name>
</gene>
<evidence type="ECO:0000313" key="11">
    <source>
        <dbReference type="EMBL" id="KAF2310628.1"/>
    </source>
</evidence>
<dbReference type="Gene3D" id="1.25.40.90">
    <property type="match status" value="1"/>
</dbReference>
<dbReference type="AlphaFoldDB" id="A0A6A6MDS4"/>
<keyword evidence="5" id="KW-0333">Golgi apparatus</keyword>
<dbReference type="SUPFAM" id="SSF48464">
    <property type="entry name" value="ENTH/VHS domain"/>
    <property type="match status" value="1"/>
</dbReference>
<reference evidence="11 12" key="1">
    <citation type="journal article" date="2020" name="Mol. Plant">
        <title>The Chromosome-Based Rubber Tree Genome Provides New Insights into Spurge Genome Evolution and Rubber Biosynthesis.</title>
        <authorList>
            <person name="Liu J."/>
            <person name="Shi C."/>
            <person name="Shi C.C."/>
            <person name="Li W."/>
            <person name="Zhang Q.J."/>
            <person name="Zhang Y."/>
            <person name="Li K."/>
            <person name="Lu H.F."/>
            <person name="Shi C."/>
            <person name="Zhu S.T."/>
            <person name="Xiao Z.Y."/>
            <person name="Nan H."/>
            <person name="Yue Y."/>
            <person name="Zhu X.G."/>
            <person name="Wu Y."/>
            <person name="Hong X.N."/>
            <person name="Fan G.Y."/>
            <person name="Tong Y."/>
            <person name="Zhang D."/>
            <person name="Mao C.L."/>
            <person name="Liu Y.L."/>
            <person name="Hao S.J."/>
            <person name="Liu W.Q."/>
            <person name="Lv M.Q."/>
            <person name="Zhang H.B."/>
            <person name="Liu Y."/>
            <person name="Hu-Tang G.R."/>
            <person name="Wang J.P."/>
            <person name="Wang J.H."/>
            <person name="Sun Y.H."/>
            <person name="Ni S.B."/>
            <person name="Chen W.B."/>
            <person name="Zhang X.C."/>
            <person name="Jiao Y.N."/>
            <person name="Eichler E.E."/>
            <person name="Li G.H."/>
            <person name="Liu X."/>
            <person name="Gao L.Z."/>
        </authorList>
    </citation>
    <scope>NUCLEOTIDE SEQUENCE [LARGE SCALE GENOMIC DNA]</scope>
    <source>
        <strain evidence="12">cv. GT1</strain>
        <tissue evidence="11">Leaf</tissue>
    </source>
</reference>
<protein>
    <recommendedName>
        <fullName evidence="10">ENTH domain-containing protein</fullName>
    </recommendedName>
</protein>
<dbReference type="CDD" id="cd16987">
    <property type="entry name" value="ANTH_N_AP180_plant"/>
    <property type="match status" value="1"/>
</dbReference>
<dbReference type="GO" id="GO:0032050">
    <property type="term" value="F:clathrin heavy chain binding"/>
    <property type="evidence" value="ECO:0007669"/>
    <property type="project" value="TreeGrafter"/>
</dbReference>
<dbReference type="PANTHER" id="PTHR22951:SF62">
    <property type="entry name" value="ASSEMBLY PLANT-LIKE PROTEIN, PUTATIVE-RELATED"/>
    <property type="match status" value="1"/>
</dbReference>
<evidence type="ECO:0000256" key="8">
    <source>
        <dbReference type="ARBA" id="ARBA00023329"/>
    </source>
</evidence>
<dbReference type="SMART" id="SM00273">
    <property type="entry name" value="ENTH"/>
    <property type="match status" value="1"/>
</dbReference>
<dbReference type="GO" id="GO:0072583">
    <property type="term" value="P:clathrin-dependent endocytosis"/>
    <property type="evidence" value="ECO:0007669"/>
    <property type="project" value="InterPro"/>
</dbReference>
<dbReference type="GO" id="GO:0005546">
    <property type="term" value="F:phosphatidylinositol-4,5-bisphosphate binding"/>
    <property type="evidence" value="ECO:0007669"/>
    <property type="project" value="TreeGrafter"/>
</dbReference>
<comment type="subcellular location">
    <subcellularLocation>
        <location evidence="1">Cytoplasmic vesicle</location>
        <location evidence="1">Clathrin-coated vesicle</location>
    </subcellularLocation>
    <subcellularLocation>
        <location evidence="2">Golgi apparatus</location>
    </subcellularLocation>
    <subcellularLocation>
        <location evidence="3">Membrane</location>
        <location evidence="3">Clathrin-coated pit</location>
    </subcellularLocation>
</comment>
<sequence>MATSTIRKAIGAVKDQTSISIAKVAGNIAPDLEVLVVKVTSHDEDPADERRLSKTHDWIVAIKALMLVHRLLVDGHPSFEEEIVYATRRGMRVLNMSDFRDEAHSHSWDHAAFVRFYAMYLDEKVEFAFSEQKLKAIERKFDEGYDGFGPREHRDDFDYGMPKRSRAYGDLNGDSVGKEQRREASPIRQLRPERVLGKLNQFEDA</sequence>
<evidence type="ECO:0000256" key="5">
    <source>
        <dbReference type="ARBA" id="ARBA00023034"/>
    </source>
</evidence>
<keyword evidence="8" id="KW-0968">Cytoplasmic vesicle</keyword>
<feature type="domain" description="ENTH" evidence="10">
    <location>
        <begin position="1"/>
        <end position="135"/>
    </location>
</feature>
<dbReference type="InterPro" id="IPR013809">
    <property type="entry name" value="ENTH"/>
</dbReference>
<evidence type="ECO:0000259" key="10">
    <source>
        <dbReference type="PROSITE" id="PS50942"/>
    </source>
</evidence>
<evidence type="ECO:0000256" key="9">
    <source>
        <dbReference type="SAM" id="MobiDB-lite"/>
    </source>
</evidence>
<keyword evidence="6" id="KW-0472">Membrane</keyword>
<evidence type="ECO:0000256" key="6">
    <source>
        <dbReference type="ARBA" id="ARBA00023136"/>
    </source>
</evidence>
<dbReference type="GO" id="GO:0048268">
    <property type="term" value="P:clathrin coat assembly"/>
    <property type="evidence" value="ECO:0007669"/>
    <property type="project" value="InterPro"/>
</dbReference>
<dbReference type="Proteomes" id="UP000467840">
    <property type="component" value="Chromosome 14"/>
</dbReference>
<dbReference type="PROSITE" id="PS50942">
    <property type="entry name" value="ENTH"/>
    <property type="match status" value="1"/>
</dbReference>
<evidence type="ECO:0000256" key="3">
    <source>
        <dbReference type="ARBA" id="ARBA00004600"/>
    </source>
</evidence>
<name>A0A6A6MDS4_HEVBR</name>
<comment type="caution">
    <text evidence="11">The sequence shown here is derived from an EMBL/GenBank/DDBJ whole genome shotgun (WGS) entry which is preliminary data.</text>
</comment>
<evidence type="ECO:0000256" key="1">
    <source>
        <dbReference type="ARBA" id="ARBA00004132"/>
    </source>
</evidence>
<dbReference type="GO" id="GO:0005794">
    <property type="term" value="C:Golgi apparatus"/>
    <property type="evidence" value="ECO:0007669"/>
    <property type="project" value="UniProtKB-SubCell"/>
</dbReference>
<feature type="region of interest" description="Disordered" evidence="9">
    <location>
        <begin position="152"/>
        <end position="190"/>
    </location>
</feature>
<dbReference type="EMBL" id="JAAGAX010000006">
    <property type="protein sequence ID" value="KAF2310628.1"/>
    <property type="molecule type" value="Genomic_DNA"/>
</dbReference>
<dbReference type="PANTHER" id="PTHR22951">
    <property type="entry name" value="CLATHRIN ASSEMBLY PROTEIN"/>
    <property type="match status" value="1"/>
</dbReference>
<proteinExistence type="predicted"/>
<keyword evidence="12" id="KW-1185">Reference proteome</keyword>
<dbReference type="GO" id="GO:0006900">
    <property type="term" value="P:vesicle budding from membrane"/>
    <property type="evidence" value="ECO:0007669"/>
    <property type="project" value="TreeGrafter"/>
</dbReference>
<accession>A0A6A6MDS4</accession>
<dbReference type="InterPro" id="IPR048050">
    <property type="entry name" value="ANTH_N_plant"/>
</dbReference>
<dbReference type="GO" id="GO:0005905">
    <property type="term" value="C:clathrin-coated pit"/>
    <property type="evidence" value="ECO:0007669"/>
    <property type="project" value="UniProtKB-SubCell"/>
</dbReference>
<keyword evidence="7" id="KW-0168">Coated pit</keyword>
<dbReference type="InterPro" id="IPR011417">
    <property type="entry name" value="ANTH_dom"/>
</dbReference>
<dbReference type="GO" id="GO:0005545">
    <property type="term" value="F:1-phosphatidylinositol binding"/>
    <property type="evidence" value="ECO:0007669"/>
    <property type="project" value="TreeGrafter"/>
</dbReference>
<feature type="compositionally biased region" description="Basic and acidic residues" evidence="9">
    <location>
        <begin position="176"/>
        <end position="190"/>
    </location>
</feature>
<dbReference type="InterPro" id="IPR045192">
    <property type="entry name" value="AP180-like"/>
</dbReference>
<dbReference type="InterPro" id="IPR008942">
    <property type="entry name" value="ENTH_VHS"/>
</dbReference>
<dbReference type="Pfam" id="PF07651">
    <property type="entry name" value="ANTH"/>
    <property type="match status" value="1"/>
</dbReference>
<dbReference type="GO" id="GO:0000149">
    <property type="term" value="F:SNARE binding"/>
    <property type="evidence" value="ECO:0007669"/>
    <property type="project" value="TreeGrafter"/>
</dbReference>
<evidence type="ECO:0000256" key="7">
    <source>
        <dbReference type="ARBA" id="ARBA00023176"/>
    </source>
</evidence>
<evidence type="ECO:0000256" key="4">
    <source>
        <dbReference type="ARBA" id="ARBA00022583"/>
    </source>
</evidence>
<evidence type="ECO:0000256" key="2">
    <source>
        <dbReference type="ARBA" id="ARBA00004555"/>
    </source>
</evidence>
<keyword evidence="4" id="KW-0254">Endocytosis</keyword>
<dbReference type="GO" id="GO:0030136">
    <property type="term" value="C:clathrin-coated vesicle"/>
    <property type="evidence" value="ECO:0007669"/>
    <property type="project" value="UniProtKB-SubCell"/>
</dbReference>